<feature type="domain" description="NlpC/P60" evidence="5">
    <location>
        <begin position="114"/>
        <end position="204"/>
    </location>
</feature>
<dbReference type="PANTHER" id="PTHR47053">
    <property type="entry name" value="MUREIN DD-ENDOPEPTIDASE MEPH-RELATED"/>
    <property type="match status" value="1"/>
</dbReference>
<feature type="non-terminal residue" evidence="6">
    <location>
        <position position="1"/>
    </location>
</feature>
<sequence length="204" mass="23286">MRSGTSDKAEMVNQILFGEHFKVLENQKKFSRIRLAHDDYEGWLCNKQWIAIEKESYNKLQKETPTLTTDILDIIKHEQFQPIVMGSTLPSYKSGHAFLGEEMYLFEGLTTQGFTERKYIIESALMYLNTPYLWGGRSPVGIDCSGFIQMVYRLQGIKLPRDAYQQAEVGRTLKSIGEGEAGDLAFFENNEGEITHAGIIMENN</sequence>
<gene>
    <name evidence="6" type="ORF">METZ01_LOCUS455286</name>
</gene>
<dbReference type="GO" id="GO:0006508">
    <property type="term" value="P:proteolysis"/>
    <property type="evidence" value="ECO:0007669"/>
    <property type="project" value="UniProtKB-KW"/>
</dbReference>
<dbReference type="Gene3D" id="3.90.1720.10">
    <property type="entry name" value="endopeptidase domain like (from Nostoc punctiforme)"/>
    <property type="match status" value="1"/>
</dbReference>
<dbReference type="InterPro" id="IPR000064">
    <property type="entry name" value="NLP_P60_dom"/>
</dbReference>
<comment type="similarity">
    <text evidence="1">Belongs to the peptidase C40 family.</text>
</comment>
<keyword evidence="2" id="KW-0645">Protease</keyword>
<evidence type="ECO:0000256" key="4">
    <source>
        <dbReference type="ARBA" id="ARBA00022807"/>
    </source>
</evidence>
<evidence type="ECO:0000313" key="6">
    <source>
        <dbReference type="EMBL" id="SVE02432.1"/>
    </source>
</evidence>
<reference evidence="6" key="1">
    <citation type="submission" date="2018-05" db="EMBL/GenBank/DDBJ databases">
        <authorList>
            <person name="Lanie J.A."/>
            <person name="Ng W.-L."/>
            <person name="Kazmierczak K.M."/>
            <person name="Andrzejewski T.M."/>
            <person name="Davidsen T.M."/>
            <person name="Wayne K.J."/>
            <person name="Tettelin H."/>
            <person name="Glass J.I."/>
            <person name="Rusch D."/>
            <person name="Podicherti R."/>
            <person name="Tsui H.-C.T."/>
            <person name="Winkler M.E."/>
        </authorList>
    </citation>
    <scope>NUCLEOTIDE SEQUENCE</scope>
</reference>
<evidence type="ECO:0000259" key="5">
    <source>
        <dbReference type="PROSITE" id="PS51935"/>
    </source>
</evidence>
<evidence type="ECO:0000256" key="1">
    <source>
        <dbReference type="ARBA" id="ARBA00007074"/>
    </source>
</evidence>
<dbReference type="Gene3D" id="2.30.30.40">
    <property type="entry name" value="SH3 Domains"/>
    <property type="match status" value="1"/>
</dbReference>
<accession>A0A383A3V4</accession>
<dbReference type="AlphaFoldDB" id="A0A383A3V4"/>
<evidence type="ECO:0000256" key="2">
    <source>
        <dbReference type="ARBA" id="ARBA00022670"/>
    </source>
</evidence>
<dbReference type="SUPFAM" id="SSF54001">
    <property type="entry name" value="Cysteine proteinases"/>
    <property type="match status" value="1"/>
</dbReference>
<dbReference type="InterPro" id="IPR038765">
    <property type="entry name" value="Papain-like_cys_pep_sf"/>
</dbReference>
<dbReference type="PANTHER" id="PTHR47053:SF1">
    <property type="entry name" value="MUREIN DD-ENDOPEPTIDASE MEPH-RELATED"/>
    <property type="match status" value="1"/>
</dbReference>
<keyword evidence="4" id="KW-0788">Thiol protease</keyword>
<feature type="non-terminal residue" evidence="6">
    <location>
        <position position="204"/>
    </location>
</feature>
<dbReference type="SUPFAM" id="SSF82057">
    <property type="entry name" value="Prokaryotic SH3-related domain"/>
    <property type="match status" value="1"/>
</dbReference>
<dbReference type="Pfam" id="PF18348">
    <property type="entry name" value="SH3_16"/>
    <property type="match status" value="1"/>
</dbReference>
<name>A0A383A3V4_9ZZZZ</name>
<dbReference type="Pfam" id="PF00877">
    <property type="entry name" value="NLPC_P60"/>
    <property type="match status" value="1"/>
</dbReference>
<dbReference type="GO" id="GO:0008234">
    <property type="term" value="F:cysteine-type peptidase activity"/>
    <property type="evidence" value="ECO:0007669"/>
    <property type="project" value="UniProtKB-KW"/>
</dbReference>
<dbReference type="EMBL" id="UINC01188964">
    <property type="protein sequence ID" value="SVE02432.1"/>
    <property type="molecule type" value="Genomic_DNA"/>
</dbReference>
<organism evidence="6">
    <name type="scientific">marine metagenome</name>
    <dbReference type="NCBI Taxonomy" id="408172"/>
    <lineage>
        <taxon>unclassified sequences</taxon>
        <taxon>metagenomes</taxon>
        <taxon>ecological metagenomes</taxon>
    </lineage>
</organism>
<dbReference type="PROSITE" id="PS51935">
    <property type="entry name" value="NLPC_P60"/>
    <property type="match status" value="1"/>
</dbReference>
<keyword evidence="3" id="KW-0378">Hydrolase</keyword>
<proteinExistence type="inferred from homology"/>
<protein>
    <recommendedName>
        <fullName evidence="5">NlpC/P60 domain-containing protein</fullName>
    </recommendedName>
</protein>
<dbReference type="InterPro" id="IPR051202">
    <property type="entry name" value="Peptidase_C40"/>
</dbReference>
<dbReference type="InterPro" id="IPR041382">
    <property type="entry name" value="SH3_16"/>
</dbReference>
<evidence type="ECO:0000256" key="3">
    <source>
        <dbReference type="ARBA" id="ARBA00022801"/>
    </source>
</evidence>